<organism evidence="1 2">
    <name type="scientific">Methylorubrum extorquens</name>
    <name type="common">Methylobacterium dichloromethanicum</name>
    <name type="synonym">Methylobacterium extorquens</name>
    <dbReference type="NCBI Taxonomy" id="408"/>
    <lineage>
        <taxon>Bacteria</taxon>
        <taxon>Pseudomonadati</taxon>
        <taxon>Pseudomonadota</taxon>
        <taxon>Alphaproteobacteria</taxon>
        <taxon>Hyphomicrobiales</taxon>
        <taxon>Methylobacteriaceae</taxon>
        <taxon>Methylorubrum</taxon>
    </lineage>
</organism>
<accession>A0A1S1NYN9</accession>
<protein>
    <submittedName>
        <fullName evidence="1">Uncharacterized protein</fullName>
    </submittedName>
</protein>
<evidence type="ECO:0000313" key="1">
    <source>
        <dbReference type="EMBL" id="OHV15843.1"/>
    </source>
</evidence>
<proteinExistence type="predicted"/>
<dbReference type="Proteomes" id="UP000180215">
    <property type="component" value="Unassembled WGS sequence"/>
</dbReference>
<dbReference type="EMBL" id="MNAO01000204">
    <property type="protein sequence ID" value="OHV15843.1"/>
    <property type="molecule type" value="Genomic_DNA"/>
</dbReference>
<sequence length="76" mass="7990">MLAFFAARGIDATESPPSELKRRLISRQEVTAIAKAGPSAEDLALVDPGASEALLAFERAIGATEDDPPVPERTPS</sequence>
<name>A0A1S1NYN9_METEX</name>
<dbReference type="AlphaFoldDB" id="A0A1S1NYN9"/>
<gene>
    <name evidence="1" type="ORF">BK022_16210</name>
</gene>
<comment type="caution">
    <text evidence="1">The sequence shown here is derived from an EMBL/GenBank/DDBJ whole genome shotgun (WGS) entry which is preliminary data.</text>
</comment>
<reference evidence="1 2" key="1">
    <citation type="submission" date="2016-10" db="EMBL/GenBank/DDBJ databases">
        <title>Draft genome sequence of Methylobacterium extorquens CP3, a seed endophyte of Crotalaria pumila with plant growth-promoting and metal tolerance properties.</title>
        <authorList>
            <person name="Sanchez-Lopez A.S."/>
            <person name="Van Hamme J.D."/>
            <person name="Thijs S."/>
            <person name="Mcammond B.M."/>
            <person name="Stevens V."/>
            <person name="Gonzalez-Chavez M.D.C."/>
            <person name="Vangronsveld J."/>
        </authorList>
    </citation>
    <scope>NUCLEOTIDE SEQUENCE [LARGE SCALE GENOMIC DNA]</scope>
    <source>
        <strain evidence="1 2">CP3</strain>
    </source>
</reference>
<evidence type="ECO:0000313" key="2">
    <source>
        <dbReference type="Proteomes" id="UP000180215"/>
    </source>
</evidence>